<name>A0A409WNV6_PSICY</name>
<evidence type="ECO:0000313" key="2">
    <source>
        <dbReference type="Proteomes" id="UP000283269"/>
    </source>
</evidence>
<gene>
    <name evidence="1" type="ORF">CVT25_003589</name>
</gene>
<accession>A0A409WNV6</accession>
<dbReference type="STRING" id="93625.A0A409WNV6"/>
<proteinExistence type="predicted"/>
<dbReference type="EMBL" id="NHYD01003343">
    <property type="protein sequence ID" value="PPQ80181.1"/>
    <property type="molecule type" value="Genomic_DNA"/>
</dbReference>
<organism evidence="1 2">
    <name type="scientific">Psilocybe cyanescens</name>
    <dbReference type="NCBI Taxonomy" id="93625"/>
    <lineage>
        <taxon>Eukaryota</taxon>
        <taxon>Fungi</taxon>
        <taxon>Dikarya</taxon>
        <taxon>Basidiomycota</taxon>
        <taxon>Agaricomycotina</taxon>
        <taxon>Agaricomycetes</taxon>
        <taxon>Agaricomycetidae</taxon>
        <taxon>Agaricales</taxon>
        <taxon>Agaricineae</taxon>
        <taxon>Strophariaceae</taxon>
        <taxon>Psilocybe</taxon>
    </lineage>
</organism>
<comment type="caution">
    <text evidence="1">The sequence shown here is derived from an EMBL/GenBank/DDBJ whole genome shotgun (WGS) entry which is preliminary data.</text>
</comment>
<dbReference type="Proteomes" id="UP000283269">
    <property type="component" value="Unassembled WGS sequence"/>
</dbReference>
<reference evidence="1 2" key="1">
    <citation type="journal article" date="2018" name="Evol. Lett.">
        <title>Horizontal gene cluster transfer increased hallucinogenic mushroom diversity.</title>
        <authorList>
            <person name="Reynolds H.T."/>
            <person name="Vijayakumar V."/>
            <person name="Gluck-Thaler E."/>
            <person name="Korotkin H.B."/>
            <person name="Matheny P.B."/>
            <person name="Slot J.C."/>
        </authorList>
    </citation>
    <scope>NUCLEOTIDE SEQUENCE [LARGE SCALE GENOMIC DNA]</scope>
    <source>
        <strain evidence="1 2">2631</strain>
    </source>
</reference>
<keyword evidence="2" id="KW-1185">Reference proteome</keyword>
<evidence type="ECO:0000313" key="1">
    <source>
        <dbReference type="EMBL" id="PPQ80181.1"/>
    </source>
</evidence>
<dbReference type="AlphaFoldDB" id="A0A409WNV6"/>
<sequence>MRELYSSSTSSIDEVCDILTPNASSSIPLLSQSLPESVPIFSLAPSRNHPSSPNFNPRMLPSLSFGTASQPLPCPSVQSKHLASTRSFFTESVAIARSQSNTSLMTDLFYNNKAGIYQETPSSHPAWRMANLPHVLQPYSEAMYPGCSNRSFQNVDYLMTAMGQAIRELNSSLGIPRLTFDTIVEAAVKCDVCMFTPCEVEVDVIRALRLRTFSEPAIASTAKEFLETPVSIAYLEFNSKIGVPMDVWAMITTTYVACRTCHLTRTFPGHQAHLDLSGECHDLGEAVALLEKGKGKARVVDLIEDDNSTEPEGEVGA</sequence>
<dbReference type="InParanoid" id="A0A409WNV6"/>
<dbReference type="OrthoDB" id="3071161at2759"/>
<protein>
    <submittedName>
        <fullName evidence="1">Uncharacterized protein</fullName>
    </submittedName>
</protein>